<keyword evidence="1" id="KW-0812">Transmembrane</keyword>
<evidence type="ECO:0000313" key="2">
    <source>
        <dbReference type="EMBL" id="MFD1196188.1"/>
    </source>
</evidence>
<name>A0ABW3TG93_9RHOB</name>
<keyword evidence="1" id="KW-1133">Transmembrane helix</keyword>
<comment type="caution">
    <text evidence="2">The sequence shown here is derived from an EMBL/GenBank/DDBJ whole genome shotgun (WGS) entry which is preliminary data.</text>
</comment>
<keyword evidence="3" id="KW-1185">Reference proteome</keyword>
<accession>A0ABW3TG93</accession>
<reference evidence="3" key="1">
    <citation type="journal article" date="2019" name="Int. J. Syst. Evol. Microbiol.">
        <title>The Global Catalogue of Microorganisms (GCM) 10K type strain sequencing project: providing services to taxonomists for standard genome sequencing and annotation.</title>
        <authorList>
            <consortium name="The Broad Institute Genomics Platform"/>
            <consortium name="The Broad Institute Genome Sequencing Center for Infectious Disease"/>
            <person name="Wu L."/>
            <person name="Ma J."/>
        </authorList>
    </citation>
    <scope>NUCLEOTIDE SEQUENCE [LARGE SCALE GENOMIC DNA]</scope>
    <source>
        <strain evidence="3">CCUG 55328</strain>
    </source>
</reference>
<proteinExistence type="predicted"/>
<evidence type="ECO:0000256" key="1">
    <source>
        <dbReference type="SAM" id="Phobius"/>
    </source>
</evidence>
<gene>
    <name evidence="2" type="ORF">ACFQ3C_16080</name>
</gene>
<dbReference type="EMBL" id="JBHTKR010000006">
    <property type="protein sequence ID" value="MFD1196188.1"/>
    <property type="molecule type" value="Genomic_DNA"/>
</dbReference>
<organism evidence="2 3">
    <name type="scientific">Seohaeicola saemankumensis</name>
    <dbReference type="NCBI Taxonomy" id="481181"/>
    <lineage>
        <taxon>Bacteria</taxon>
        <taxon>Pseudomonadati</taxon>
        <taxon>Pseudomonadota</taxon>
        <taxon>Alphaproteobacteria</taxon>
        <taxon>Rhodobacterales</taxon>
        <taxon>Roseobacteraceae</taxon>
        <taxon>Seohaeicola</taxon>
    </lineage>
</organism>
<evidence type="ECO:0000313" key="3">
    <source>
        <dbReference type="Proteomes" id="UP001597151"/>
    </source>
</evidence>
<keyword evidence="1" id="KW-0472">Membrane</keyword>
<sequence>MFAQIKTVIERSRDTLLSDAIGAMALMVILVVGLHLPSFS</sequence>
<feature type="transmembrane region" description="Helical" evidence="1">
    <location>
        <begin position="16"/>
        <end position="36"/>
    </location>
</feature>
<dbReference type="RefSeq" id="WP_380793884.1">
    <property type="nucleotide sequence ID" value="NZ_JBHTKR010000006.1"/>
</dbReference>
<protein>
    <submittedName>
        <fullName evidence="2">Uncharacterized protein</fullName>
    </submittedName>
</protein>
<dbReference type="Proteomes" id="UP001597151">
    <property type="component" value="Unassembled WGS sequence"/>
</dbReference>